<comment type="subcellular location">
    <subcellularLocation>
        <location evidence="1">Membrane</location>
        <topology evidence="1">Single-pass type I membrane protein</topology>
    </subcellularLocation>
</comment>
<dbReference type="PANTHER" id="PTHR48006:SF66">
    <property type="entry name" value="PROTEIN KINASE DOMAIN-CONTAINING PROTEIN"/>
    <property type="match status" value="1"/>
</dbReference>
<evidence type="ECO:0000256" key="2">
    <source>
        <dbReference type="SAM" id="MobiDB-lite"/>
    </source>
</evidence>
<evidence type="ECO:0000313" key="5">
    <source>
        <dbReference type="Proteomes" id="UP000326939"/>
    </source>
</evidence>
<dbReference type="InterPro" id="IPR051824">
    <property type="entry name" value="LRR_Rcpt-Like_S/T_Kinase"/>
</dbReference>
<reference evidence="5" key="1">
    <citation type="journal article" date="2019" name="Gigascience">
        <title>De novo genome assembly of the endangered Acer yangbiense, a plant species with extremely small populations endemic to Yunnan Province, China.</title>
        <authorList>
            <person name="Yang J."/>
            <person name="Wariss H.M."/>
            <person name="Tao L."/>
            <person name="Zhang R."/>
            <person name="Yun Q."/>
            <person name="Hollingsworth P."/>
            <person name="Dao Z."/>
            <person name="Luo G."/>
            <person name="Guo H."/>
            <person name="Ma Y."/>
            <person name="Sun W."/>
        </authorList>
    </citation>
    <scope>NUCLEOTIDE SEQUENCE [LARGE SCALE GENOMIC DNA]</scope>
    <source>
        <strain evidence="5">cv. br00</strain>
    </source>
</reference>
<feature type="compositionally biased region" description="Low complexity" evidence="2">
    <location>
        <begin position="139"/>
        <end position="163"/>
    </location>
</feature>
<evidence type="ECO:0000313" key="4">
    <source>
        <dbReference type="EMBL" id="KAB5511973.1"/>
    </source>
</evidence>
<dbReference type="EMBL" id="VDCV01000019">
    <property type="protein sequence ID" value="KAB5511973.1"/>
    <property type="molecule type" value="Genomic_DNA"/>
</dbReference>
<sequence length="173" mass="19043">MAPEYALYGYLTYKADVYSFGVVALEIVSGMNNAKFRRGENFVCLLDWVLYLQKNGDIMEMVDPRLGSTFNKREVVRMINVALLCTNQSPALRPIMSTVVSMLEGKTDVEELVMVPSTSSDQSGYATTSFNKFAQASFSGSSSETKSLVKSSEGPWTTSSSSSAKDLYPVHIK</sequence>
<accession>A0A5N5J3V2</accession>
<feature type="domain" description="Serine-threonine/tyrosine-protein kinase catalytic" evidence="3">
    <location>
        <begin position="1"/>
        <end position="103"/>
    </location>
</feature>
<organism evidence="4 5">
    <name type="scientific">Salix brachista</name>
    <dbReference type="NCBI Taxonomy" id="2182728"/>
    <lineage>
        <taxon>Eukaryota</taxon>
        <taxon>Viridiplantae</taxon>
        <taxon>Streptophyta</taxon>
        <taxon>Embryophyta</taxon>
        <taxon>Tracheophyta</taxon>
        <taxon>Spermatophyta</taxon>
        <taxon>Magnoliopsida</taxon>
        <taxon>eudicotyledons</taxon>
        <taxon>Gunneridae</taxon>
        <taxon>Pentapetalae</taxon>
        <taxon>rosids</taxon>
        <taxon>fabids</taxon>
        <taxon>Malpighiales</taxon>
        <taxon>Salicaceae</taxon>
        <taxon>Saliceae</taxon>
        <taxon>Salix</taxon>
    </lineage>
</organism>
<dbReference type="Proteomes" id="UP000326939">
    <property type="component" value="Chromosome 19"/>
</dbReference>
<name>A0A5N5J3V2_9ROSI</name>
<dbReference type="Pfam" id="PF07714">
    <property type="entry name" value="PK_Tyr_Ser-Thr"/>
    <property type="match status" value="1"/>
</dbReference>
<gene>
    <name evidence="4" type="ORF">DKX38_029001</name>
</gene>
<protein>
    <recommendedName>
        <fullName evidence="3">Serine-threonine/tyrosine-protein kinase catalytic domain-containing protein</fullName>
    </recommendedName>
</protein>
<comment type="caution">
    <text evidence="4">The sequence shown here is derived from an EMBL/GenBank/DDBJ whole genome shotgun (WGS) entry which is preliminary data.</text>
</comment>
<dbReference type="InterPro" id="IPR011009">
    <property type="entry name" value="Kinase-like_dom_sf"/>
</dbReference>
<dbReference type="PANTHER" id="PTHR48006">
    <property type="entry name" value="LEUCINE-RICH REPEAT-CONTAINING PROTEIN DDB_G0281931-RELATED"/>
    <property type="match status" value="1"/>
</dbReference>
<dbReference type="GO" id="GO:0016020">
    <property type="term" value="C:membrane"/>
    <property type="evidence" value="ECO:0007669"/>
    <property type="project" value="UniProtKB-SubCell"/>
</dbReference>
<evidence type="ECO:0000256" key="1">
    <source>
        <dbReference type="ARBA" id="ARBA00004479"/>
    </source>
</evidence>
<dbReference type="GO" id="GO:0004672">
    <property type="term" value="F:protein kinase activity"/>
    <property type="evidence" value="ECO:0007669"/>
    <property type="project" value="InterPro"/>
</dbReference>
<proteinExistence type="predicted"/>
<evidence type="ECO:0000259" key="3">
    <source>
        <dbReference type="Pfam" id="PF07714"/>
    </source>
</evidence>
<feature type="region of interest" description="Disordered" evidence="2">
    <location>
        <begin position="136"/>
        <end position="173"/>
    </location>
</feature>
<dbReference type="SUPFAM" id="SSF56112">
    <property type="entry name" value="Protein kinase-like (PK-like)"/>
    <property type="match status" value="1"/>
</dbReference>
<dbReference type="AlphaFoldDB" id="A0A5N5J3V2"/>
<keyword evidence="5" id="KW-1185">Reference proteome</keyword>
<dbReference type="InterPro" id="IPR001245">
    <property type="entry name" value="Ser-Thr/Tyr_kinase_cat_dom"/>
</dbReference>
<dbReference type="Gene3D" id="1.10.510.10">
    <property type="entry name" value="Transferase(Phosphotransferase) domain 1"/>
    <property type="match status" value="1"/>
</dbReference>